<evidence type="ECO:0000256" key="2">
    <source>
        <dbReference type="ARBA" id="ARBA00023043"/>
    </source>
</evidence>
<reference evidence="5" key="2">
    <citation type="submission" date="2013-04" db="EMBL/GenBank/DDBJ databases">
        <title>Genomic mechanisms accounting for the adaptation to parasitism in nematode-trapping fungi.</title>
        <authorList>
            <person name="Ahren D.G."/>
        </authorList>
    </citation>
    <scope>NUCLEOTIDE SEQUENCE [LARGE SCALE GENOMIC DNA]</scope>
    <source>
        <strain evidence="5">CBS 200.50</strain>
    </source>
</reference>
<evidence type="ECO:0000313" key="4">
    <source>
        <dbReference type="EMBL" id="EPS35636.1"/>
    </source>
</evidence>
<name>S8A3A6_DACHA</name>
<evidence type="ECO:0000256" key="3">
    <source>
        <dbReference type="SAM" id="MobiDB-lite"/>
    </source>
</evidence>
<feature type="compositionally biased region" description="Acidic residues" evidence="3">
    <location>
        <begin position="22"/>
        <end position="33"/>
    </location>
</feature>
<dbReference type="AlphaFoldDB" id="S8A3A6"/>
<dbReference type="InterPro" id="IPR036770">
    <property type="entry name" value="Ankyrin_rpt-contain_sf"/>
</dbReference>
<reference evidence="4 5" key="1">
    <citation type="journal article" date="2013" name="PLoS Genet.">
        <title>Genomic mechanisms accounting for the adaptation to parasitism in nematode-trapping fungi.</title>
        <authorList>
            <person name="Meerupati T."/>
            <person name="Andersson K.M."/>
            <person name="Friman E."/>
            <person name="Kumar D."/>
            <person name="Tunlid A."/>
            <person name="Ahren D."/>
        </authorList>
    </citation>
    <scope>NUCLEOTIDE SEQUENCE [LARGE SCALE GENOMIC DNA]</scope>
    <source>
        <strain evidence="4 5">CBS 200.50</strain>
    </source>
</reference>
<feature type="region of interest" description="Disordered" evidence="3">
    <location>
        <begin position="1"/>
        <end position="33"/>
    </location>
</feature>
<dbReference type="SUPFAM" id="SSF48403">
    <property type="entry name" value="Ankyrin repeat"/>
    <property type="match status" value="1"/>
</dbReference>
<dbReference type="PANTHER" id="PTHR24180">
    <property type="entry name" value="CYCLIN-DEPENDENT KINASE INHIBITOR 2C-RELATED"/>
    <property type="match status" value="1"/>
</dbReference>
<dbReference type="Gene3D" id="1.25.40.20">
    <property type="entry name" value="Ankyrin repeat-containing domain"/>
    <property type="match status" value="2"/>
</dbReference>
<dbReference type="PANTHER" id="PTHR24180:SF45">
    <property type="entry name" value="POLY [ADP-RIBOSE] POLYMERASE TANKYRASE"/>
    <property type="match status" value="1"/>
</dbReference>
<keyword evidence="1" id="KW-0677">Repeat</keyword>
<dbReference type="InterPro" id="IPR051637">
    <property type="entry name" value="Ank_repeat_dom-contain_49"/>
</dbReference>
<accession>S8A3A6</accession>
<sequence length="536" mass="60768">MPCSKNGVNSSPPPEEHFYSSSEDEDDGDDGDDFLDFYDIQHANQNARTLVSAIWYRNPEAVKEHLSTGISPNVRLYEPTVSDGVLEDWHSDPNMPPRFRYGWADRERYPLSIAAGEHTHPSAQERKLKIGEMMTELIERGADLYAVYRQPLMHTKLRGVFPGHQVPDSPPEAYGFDHWVSDRHMFEEKYGLRCVVHAILEDSNYVLPILNDNMELDLEHRDPRGLTLLLCASRSVLGPDAAINSTRSDSLQEGSVYLHNPFADVQMTAFQYLLNRGANLLAIDDLGRNLLHHLLDQSDTKPQYLPPPVIQNTLRHVLSLNEGRELINKPDNFGTYPLHAALQRLRRNYNHNYYLRDDTTIDDLLAAGAQPHTADGRGNIALHYLADDGLVDSEASANKRRLFQIFLGHGLDINTRNSEGHTPLSLFLGAVPLGINSWYDEPNISDRIELDKSVLDMFDEAGVNWSEIDDNGRTYLHTVVLNEDQRSKTRYEYLKSKGVDEDIRDSAGKSAFQIQNPRLYEALRRLALEKGTPMKG</sequence>
<proteinExistence type="predicted"/>
<protein>
    <submittedName>
        <fullName evidence="4">Uncharacterized protein</fullName>
    </submittedName>
</protein>
<evidence type="ECO:0000256" key="1">
    <source>
        <dbReference type="ARBA" id="ARBA00022737"/>
    </source>
</evidence>
<dbReference type="HOGENOM" id="CLU_036728_0_0_1"/>
<feature type="compositionally biased region" description="Polar residues" evidence="3">
    <location>
        <begin position="1"/>
        <end position="10"/>
    </location>
</feature>
<keyword evidence="5" id="KW-1185">Reference proteome</keyword>
<dbReference type="STRING" id="1284197.S8A3A6"/>
<evidence type="ECO:0000313" key="5">
    <source>
        <dbReference type="Proteomes" id="UP000015100"/>
    </source>
</evidence>
<keyword evidence="2" id="KW-0040">ANK repeat</keyword>
<comment type="caution">
    <text evidence="4">The sequence shown here is derived from an EMBL/GenBank/DDBJ whole genome shotgun (WGS) entry which is preliminary data.</text>
</comment>
<dbReference type="EMBL" id="AQGS01001087">
    <property type="protein sequence ID" value="EPS35636.1"/>
    <property type="molecule type" value="Genomic_DNA"/>
</dbReference>
<gene>
    <name evidence="4" type="ORF">H072_10910</name>
</gene>
<dbReference type="OrthoDB" id="21416at2759"/>
<dbReference type="Proteomes" id="UP000015100">
    <property type="component" value="Unassembled WGS sequence"/>
</dbReference>
<dbReference type="eggNOG" id="ENOG502SQRB">
    <property type="taxonomic scope" value="Eukaryota"/>
</dbReference>
<organism evidence="4 5">
    <name type="scientific">Dactylellina haptotyla (strain CBS 200.50)</name>
    <name type="common">Nematode-trapping fungus</name>
    <name type="synonym">Monacrosporium haptotylum</name>
    <dbReference type="NCBI Taxonomy" id="1284197"/>
    <lineage>
        <taxon>Eukaryota</taxon>
        <taxon>Fungi</taxon>
        <taxon>Dikarya</taxon>
        <taxon>Ascomycota</taxon>
        <taxon>Pezizomycotina</taxon>
        <taxon>Orbiliomycetes</taxon>
        <taxon>Orbiliales</taxon>
        <taxon>Orbiliaceae</taxon>
        <taxon>Dactylellina</taxon>
    </lineage>
</organism>